<dbReference type="Proteomes" id="UP000184080">
    <property type="component" value="Unassembled WGS sequence"/>
</dbReference>
<dbReference type="AlphaFoldDB" id="A0A1M6F1E0"/>
<accession>A0A1M6F1E0</accession>
<dbReference type="InterPro" id="IPR007487">
    <property type="entry name" value="ABC_transpt-TYRBP-like"/>
</dbReference>
<dbReference type="PANTHER" id="PTHR35271:SF1">
    <property type="entry name" value="ABC TRANSPORTER, SUBSTRATE-BINDING LIPOPROTEIN"/>
    <property type="match status" value="1"/>
</dbReference>
<dbReference type="STRING" id="1121298.SAMN05444401_1773"/>
<dbReference type="SUPFAM" id="SSF53822">
    <property type="entry name" value="Periplasmic binding protein-like I"/>
    <property type="match status" value="1"/>
</dbReference>
<dbReference type="CDD" id="cd06325">
    <property type="entry name" value="PBP1_ABC_unchar_transporter"/>
    <property type="match status" value="1"/>
</dbReference>
<protein>
    <submittedName>
        <fullName evidence="2">Putative ABC transport system substrate-binding protein</fullName>
    </submittedName>
</protein>
<evidence type="ECO:0000313" key="2">
    <source>
        <dbReference type="EMBL" id="SHI91485.1"/>
    </source>
</evidence>
<feature type="chain" id="PRO_5012183828" evidence="1">
    <location>
        <begin position="27"/>
        <end position="334"/>
    </location>
</feature>
<reference evidence="2 3" key="1">
    <citation type="submission" date="2016-11" db="EMBL/GenBank/DDBJ databases">
        <authorList>
            <person name="Jaros S."/>
            <person name="Januszkiewicz K."/>
            <person name="Wedrychowicz H."/>
        </authorList>
    </citation>
    <scope>NUCLEOTIDE SEQUENCE [LARGE SCALE GENOMIC DNA]</scope>
    <source>
        <strain evidence="2 3">DSM 21864</strain>
    </source>
</reference>
<dbReference type="OrthoDB" id="9776955at2"/>
<organism evidence="2 3">
    <name type="scientific">Clostridium amylolyticum</name>
    <dbReference type="NCBI Taxonomy" id="1121298"/>
    <lineage>
        <taxon>Bacteria</taxon>
        <taxon>Bacillati</taxon>
        <taxon>Bacillota</taxon>
        <taxon>Clostridia</taxon>
        <taxon>Eubacteriales</taxon>
        <taxon>Clostridiaceae</taxon>
        <taxon>Clostridium</taxon>
    </lineage>
</organism>
<dbReference type="Gene3D" id="3.40.50.2300">
    <property type="match status" value="2"/>
</dbReference>
<dbReference type="PROSITE" id="PS51257">
    <property type="entry name" value="PROKAR_LIPOPROTEIN"/>
    <property type="match status" value="1"/>
</dbReference>
<dbReference type="EMBL" id="FQZO01000002">
    <property type="protein sequence ID" value="SHI91485.1"/>
    <property type="molecule type" value="Genomic_DNA"/>
</dbReference>
<evidence type="ECO:0000313" key="3">
    <source>
        <dbReference type="Proteomes" id="UP000184080"/>
    </source>
</evidence>
<dbReference type="RefSeq" id="WP_073005606.1">
    <property type="nucleotide sequence ID" value="NZ_FQZO01000002.1"/>
</dbReference>
<proteinExistence type="predicted"/>
<dbReference type="InterPro" id="IPR028082">
    <property type="entry name" value="Peripla_BP_I"/>
</dbReference>
<feature type="signal peptide" evidence="1">
    <location>
        <begin position="1"/>
        <end position="26"/>
    </location>
</feature>
<name>A0A1M6F1E0_9CLOT</name>
<keyword evidence="1" id="KW-0732">Signal</keyword>
<evidence type="ECO:0000256" key="1">
    <source>
        <dbReference type="SAM" id="SignalP"/>
    </source>
</evidence>
<dbReference type="PANTHER" id="PTHR35271">
    <property type="entry name" value="ABC TRANSPORTER, SUBSTRATE-BINDING LIPOPROTEIN-RELATED"/>
    <property type="match status" value="1"/>
</dbReference>
<gene>
    <name evidence="2" type="ORF">SAMN05444401_1773</name>
</gene>
<dbReference type="Pfam" id="PF04392">
    <property type="entry name" value="ABC_sub_bind"/>
    <property type="match status" value="1"/>
</dbReference>
<keyword evidence="3" id="KW-1185">Reference proteome</keyword>
<sequence>MVGKRILSIISLVTAGALLTACTASGSGKNLKDKKVIKIGISQLVEHPALDSARQGFIDALKDKGFEEGKNIEISVQNAQGDIATAQSISQKFISSKQDMIFAIATPAAQAAYNSTKKIPILVTAVTDPVGAGLAKTMDKPDTNVTGTSDNITIEKQFELLKTLIPQGKKVGILYNTSENNSEVQLKKAKEAAPKFNLEIISQGITSVNEASQALSSLIGKVDVVYIPTDNMVASSLPLISDICFKNNIPIIGAEKAHVEQGALASNGIDYKKLGYETGLKAIEIINGKAPQDISISELKEMSLVINTDAAKKLNIVIPEDMLTKAEKVTGGVK</sequence>